<dbReference type="SUPFAM" id="SSF110296">
    <property type="entry name" value="Oligoxyloglucan reducing end-specific cellobiohydrolase"/>
    <property type="match status" value="1"/>
</dbReference>
<organism evidence="4 5">
    <name type="scientific">candidate division Kazan bacterium GW2011_GWB1_52_7</name>
    <dbReference type="NCBI Taxonomy" id="1620414"/>
    <lineage>
        <taxon>Bacteria</taxon>
        <taxon>Bacteria division Kazan-3B-28</taxon>
    </lineage>
</organism>
<keyword evidence="2" id="KW-0812">Transmembrane</keyword>
<proteinExistence type="predicted"/>
<feature type="domain" description="SbsA Ig-like" evidence="3">
    <location>
        <begin position="731"/>
        <end position="824"/>
    </location>
</feature>
<dbReference type="NCBIfam" id="TIGR01451">
    <property type="entry name" value="B_ant_repeat"/>
    <property type="match status" value="1"/>
</dbReference>
<evidence type="ECO:0000313" key="4">
    <source>
        <dbReference type="EMBL" id="KKW27100.1"/>
    </source>
</evidence>
<protein>
    <submittedName>
        <fullName evidence="4">GLUG domain protein</fullName>
    </submittedName>
</protein>
<dbReference type="EMBL" id="LCRB01000001">
    <property type="protein sequence ID" value="KKW27100.1"/>
    <property type="molecule type" value="Genomic_DNA"/>
</dbReference>
<evidence type="ECO:0000313" key="5">
    <source>
        <dbReference type="Proteomes" id="UP000034913"/>
    </source>
</evidence>
<keyword evidence="2" id="KW-0472">Membrane</keyword>
<keyword evidence="2" id="KW-1133">Transmembrane helix</keyword>
<evidence type="ECO:0000256" key="2">
    <source>
        <dbReference type="SAM" id="Phobius"/>
    </source>
</evidence>
<dbReference type="Proteomes" id="UP000034913">
    <property type="component" value="Unassembled WGS sequence"/>
</dbReference>
<dbReference type="InterPro" id="IPR014755">
    <property type="entry name" value="Cu-Rt/internalin_Ig-like"/>
</dbReference>
<accession>A0A0G1X8I6</accession>
<reference evidence="4 5" key="1">
    <citation type="journal article" date="2015" name="Nature">
        <title>rRNA introns, odd ribosomes, and small enigmatic genomes across a large radiation of phyla.</title>
        <authorList>
            <person name="Brown C.T."/>
            <person name="Hug L.A."/>
            <person name="Thomas B.C."/>
            <person name="Sharon I."/>
            <person name="Castelle C.J."/>
            <person name="Singh A."/>
            <person name="Wilkins M.J."/>
            <person name="Williams K.H."/>
            <person name="Banfield J.F."/>
        </authorList>
    </citation>
    <scope>NUCLEOTIDE SEQUENCE [LARGE SCALE GENOMIC DNA]</scope>
</reference>
<dbReference type="InterPro" id="IPR047589">
    <property type="entry name" value="DUF11_rpt"/>
</dbReference>
<name>A0A0G1X8I6_UNCK3</name>
<dbReference type="InterPro" id="IPR015943">
    <property type="entry name" value="WD40/YVTN_repeat-like_dom_sf"/>
</dbReference>
<evidence type="ECO:0000259" key="3">
    <source>
        <dbReference type="Pfam" id="PF13205"/>
    </source>
</evidence>
<dbReference type="Gene3D" id="2.60.40.1220">
    <property type="match status" value="2"/>
</dbReference>
<gene>
    <name evidence="4" type="ORF">VF00_C0001G0035</name>
</gene>
<dbReference type="InterPro" id="IPR032812">
    <property type="entry name" value="SbsA_Ig"/>
</dbReference>
<feature type="transmembrane region" description="Helical" evidence="2">
    <location>
        <begin position="1629"/>
        <end position="1648"/>
    </location>
</feature>
<dbReference type="PATRIC" id="fig|1620414.3.peg.36"/>
<dbReference type="Gene3D" id="2.130.10.10">
    <property type="entry name" value="YVTN repeat-like/Quinoprotein amine dehydrogenase"/>
    <property type="match status" value="1"/>
</dbReference>
<sequence>MVSNRLASKLRRPLSLATAITLALQSIVLGGIFGGNPAMAATATFNFTTPGDYSPTANFAIHGGAAHFKVSWSDTSSGLPTTDPLTDLISPSSAGLAWAATGGTDGAYKSTDYGATWSNISIDANFIPDDFEVTPGDGGSNAVNLFVGGQDSSAAAYAYSTDNGTNWTYDDTTLAPFQGIASVAHKSSATSYTWVLHKNGAISRTEDVDTLMAWGAQLPPAFGTGRQLLWDATDSTLIVSGGNAGTGKVLFSSDNGDNWTAATLPGSPPATIDQMVYSNGSLFVGGSGYVAVGDVSAGLDQAGSWTDVSANINSGNFTTVAGFVSAASGVVLVSVDATTGISNGQVYSTIDDGANWLTHGTPGADVTPGPLVRMFGDGRFLWGLTEDTGAQNEAYLGDFDTDSASVIPLTGISAATLSAIDITYNAKSEETDVGVAFGFGTDPAGTWYYVSVVGGGGDAVWESTTTDDYQKSNTETLLDAELEEFATDVEITGDIYLKIYSKSASEVINDYTHDLFIINQIDVTYTAGTLTVTAPNGGENWTIGSTQDITWDSTGFGGGNIIDIDYSTNAGGGWTSIITNTANDGLYGWIIPNEPSTQALVRISSGSVTDNSNAVFTISAGAGGGQTDNEMPKSLVDPLPPYQTEWQFPVSITATDDIGVKETYLYYSYEGGAVTLWGMDNSAPFTFEFDASANGNGTYQFYSRAVDWSGKDNWPEKLLLGPPVETSTIVDTIRPYIISQIPMPDQTEVAITQDVVVEFSEPMDTATFAYQLYEKDDPTKNVPIVDTEWTNGDTKLTITHADFNYKTWYTFHIAQATDKAGNILLEGTPSSGWGMGGIQVEYPYGTWDFETAPKRDPDLTSSTIVVSEGSHGGKYLPGETAHYTITIRNTSDLPANNAEASLGIADELTGVVGSFTASSGTLQLFYDGSRIVGFHWGGSVAKGTDVVIQYNARVNTPANVLDVEQNIAIDDNVNETFYPAPAILHIAKNPDFTTSTKTVNYNETLPGIPLQYTVTIVHTGNTVVDAVVVDAIPAYTTYIPNSLVGDAGWQTLSYNPTTNRIEAEAQMLANTPPGFGGFGVPEWEYPTLTFTFGVIINDAADGQTISNSATVSDPDVPGSSFTTAAATTVVPGDSKPPDFSPQITSTTPVNGSFSAPLKGSISAQFSKSIKTDTLSYQLTLDGYPVDTTGWQETWTNNDRIWTLTPNGSLEIGAPYTIEITYAEDTDGNTLISGPVANPWDFTTADPMLAITTPTDPLVELTVEQASPVFTVMLQDAISGEPYMAEDDVVVGLGAWIGGTPRTTGHFIATPDGRDYITAVDIPQGQSQAQFYYIDLGISDPNYITITAYENPSRGWGDAEKNAIVRGDVDALENRLVMTIDATNFPAGQFSPAITISAQSRSGQQLSLPGTVYFYTPSDTGRFYDAERNPLPQWLTIQGFNPTTNLQYTQLGTVGSAVFYYRDTTPGAYLVTVADQAPLTPDTGYQNVSAVLGITGQLEELPLEELEEVEDDSGRVLGHVTIQPAQTTLLPGEMQTFVAKGYDTDGKEIKSLVFRWYVLAGGGTILKQGAAGDSHTSKFTAGQKPGVYHDTVLVATMYNDKIDYATADVAVADIVGYGGPARLPTTGISGLQLILLGLTLIAAVALAWVEHYDKTYFQND</sequence>
<evidence type="ECO:0000256" key="1">
    <source>
        <dbReference type="ARBA" id="ARBA00022729"/>
    </source>
</evidence>
<keyword evidence="1" id="KW-0732">Signal</keyword>
<comment type="caution">
    <text evidence="4">The sequence shown here is derived from an EMBL/GenBank/DDBJ whole genome shotgun (WGS) entry which is preliminary data.</text>
</comment>
<dbReference type="CDD" id="cd15482">
    <property type="entry name" value="Sialidase_non-viral"/>
    <property type="match status" value="1"/>
</dbReference>
<dbReference type="Pfam" id="PF13205">
    <property type="entry name" value="Big_5"/>
    <property type="match status" value="2"/>
</dbReference>
<feature type="domain" description="SbsA Ig-like" evidence="3">
    <location>
        <begin position="1141"/>
        <end position="1243"/>
    </location>
</feature>